<reference evidence="2 3" key="1">
    <citation type="submission" date="2018-02" db="EMBL/GenBank/DDBJ databases">
        <title>Solimicrobium silvestre gen. nov., sp. nov., isolated from alpine forest soil.</title>
        <authorList>
            <person name="Margesin R."/>
            <person name="Albuquerque L."/>
            <person name="Zhang D.-C."/>
            <person name="Froufe H.J.C."/>
            <person name="Severino R."/>
            <person name="Roxo I."/>
            <person name="Egas C."/>
            <person name="Da Costa M.S."/>
        </authorList>
    </citation>
    <scope>NUCLEOTIDE SEQUENCE [LARGE SCALE GENOMIC DNA]</scope>
    <source>
        <strain evidence="2 3">S20-91</strain>
    </source>
</reference>
<evidence type="ECO:0000256" key="1">
    <source>
        <dbReference type="SAM" id="Phobius"/>
    </source>
</evidence>
<protein>
    <recommendedName>
        <fullName evidence="4">Phage holin</fullName>
    </recommendedName>
</protein>
<dbReference type="Pfam" id="PF16931">
    <property type="entry name" value="Phage_holin_8"/>
    <property type="match status" value="1"/>
</dbReference>
<comment type="caution">
    <text evidence="2">The sequence shown here is derived from an EMBL/GenBank/DDBJ whole genome shotgun (WGS) entry which is preliminary data.</text>
</comment>
<dbReference type="InterPro" id="IPR032637">
    <property type="entry name" value="Phage_holin-like"/>
</dbReference>
<name>A0A2S9GT24_9BURK</name>
<evidence type="ECO:0000313" key="2">
    <source>
        <dbReference type="EMBL" id="PRC90869.1"/>
    </source>
</evidence>
<evidence type="ECO:0008006" key="4">
    <source>
        <dbReference type="Google" id="ProtNLM"/>
    </source>
</evidence>
<organism evidence="2 3">
    <name type="scientific">Solimicrobium silvestre</name>
    <dbReference type="NCBI Taxonomy" id="2099400"/>
    <lineage>
        <taxon>Bacteria</taxon>
        <taxon>Pseudomonadati</taxon>
        <taxon>Pseudomonadota</taxon>
        <taxon>Betaproteobacteria</taxon>
        <taxon>Burkholderiales</taxon>
        <taxon>Oxalobacteraceae</taxon>
        <taxon>Solimicrobium</taxon>
    </lineage>
</organism>
<keyword evidence="1" id="KW-0812">Transmembrane</keyword>
<feature type="transmembrane region" description="Helical" evidence="1">
    <location>
        <begin position="51"/>
        <end position="69"/>
    </location>
</feature>
<accession>A0A2S9GT24</accession>
<evidence type="ECO:0000313" key="3">
    <source>
        <dbReference type="Proteomes" id="UP000237839"/>
    </source>
</evidence>
<dbReference type="OrthoDB" id="7067196at2"/>
<dbReference type="AlphaFoldDB" id="A0A2S9GT24"/>
<dbReference type="EMBL" id="PUGF01000034">
    <property type="protein sequence ID" value="PRC90869.1"/>
    <property type="molecule type" value="Genomic_DNA"/>
</dbReference>
<sequence length="119" mass="12238">MAEPHTSSFIIAATAAGIGLSTLFPGIDGNALIGAFAGSSLVAISSKNLSLLKRLAYMLISLVAGYLAAPEVVAQTPLRESGVAAFLASAAAIALTFHLLDLIKKIQLPSSFEKGKPRD</sequence>
<dbReference type="RefSeq" id="WP_105534176.1">
    <property type="nucleotide sequence ID" value="NZ_PUGF01000034.1"/>
</dbReference>
<feature type="transmembrane region" description="Helical" evidence="1">
    <location>
        <begin position="81"/>
        <end position="100"/>
    </location>
</feature>
<keyword evidence="1" id="KW-1133">Transmembrane helix</keyword>
<keyword evidence="1" id="KW-0472">Membrane</keyword>
<proteinExistence type="predicted"/>
<gene>
    <name evidence="2" type="ORF">S2091_4450</name>
</gene>
<keyword evidence="3" id="KW-1185">Reference proteome</keyword>
<dbReference type="Proteomes" id="UP000237839">
    <property type="component" value="Unassembled WGS sequence"/>
</dbReference>